<dbReference type="Proteomes" id="UP000179734">
    <property type="component" value="Unassembled WGS sequence"/>
</dbReference>
<dbReference type="RefSeq" id="WP_071030330.1">
    <property type="nucleotide sequence ID" value="NZ_MLQM01000312.1"/>
</dbReference>
<dbReference type="Pfam" id="PF01510">
    <property type="entry name" value="Amidase_2"/>
    <property type="match status" value="1"/>
</dbReference>
<dbReference type="Pfam" id="PF08310">
    <property type="entry name" value="LGFP"/>
    <property type="match status" value="1"/>
</dbReference>
<proteinExistence type="inferred from homology"/>
<evidence type="ECO:0000259" key="4">
    <source>
        <dbReference type="SMART" id="SM00701"/>
    </source>
</evidence>
<dbReference type="InterPro" id="IPR036505">
    <property type="entry name" value="Amidase/PGRP_sf"/>
</dbReference>
<comment type="caution">
    <text evidence="5">The sequence shown here is derived from an EMBL/GenBank/DDBJ whole genome shotgun (WGS) entry which is preliminary data.</text>
</comment>
<comment type="similarity">
    <text evidence="1">Belongs to the N-acetylmuramoyl-L-alanine amidase 2 family.</text>
</comment>
<dbReference type="SMART" id="SM00701">
    <property type="entry name" value="PGRP"/>
    <property type="match status" value="1"/>
</dbReference>
<dbReference type="InterPro" id="IPR015510">
    <property type="entry name" value="PGRP"/>
</dbReference>
<feature type="region of interest" description="Disordered" evidence="2">
    <location>
        <begin position="516"/>
        <end position="536"/>
    </location>
</feature>
<dbReference type="GO" id="GO:0008270">
    <property type="term" value="F:zinc ion binding"/>
    <property type="evidence" value="ECO:0007669"/>
    <property type="project" value="InterPro"/>
</dbReference>
<protein>
    <submittedName>
        <fullName evidence="5">Cold-shock protein</fullName>
    </submittedName>
</protein>
<dbReference type="AlphaFoldDB" id="A0A1S1ML11"/>
<dbReference type="InterPro" id="IPR006619">
    <property type="entry name" value="PGRP_domain_met/bac"/>
</dbReference>
<dbReference type="InterPro" id="IPR013207">
    <property type="entry name" value="LGFP"/>
</dbReference>
<dbReference type="Gene3D" id="3.40.80.10">
    <property type="entry name" value="Peptidoglycan recognition protein-like"/>
    <property type="match status" value="1"/>
</dbReference>
<dbReference type="PANTHER" id="PTHR11022">
    <property type="entry name" value="PEPTIDOGLYCAN RECOGNITION PROTEIN"/>
    <property type="match status" value="1"/>
</dbReference>
<dbReference type="SMART" id="SM00644">
    <property type="entry name" value="Ami_2"/>
    <property type="match status" value="1"/>
</dbReference>
<feature type="domain" description="Peptidoglycan recognition protein family" evidence="4">
    <location>
        <begin position="195"/>
        <end position="343"/>
    </location>
</feature>
<evidence type="ECO:0000313" key="5">
    <source>
        <dbReference type="EMBL" id="OHU82635.1"/>
    </source>
</evidence>
<dbReference type="GO" id="GO:0008745">
    <property type="term" value="F:N-acetylmuramoyl-L-alanine amidase activity"/>
    <property type="evidence" value="ECO:0007669"/>
    <property type="project" value="InterPro"/>
</dbReference>
<name>A0A1S1ML11_9MYCO</name>
<dbReference type="InterPro" id="IPR002502">
    <property type="entry name" value="Amidase_domain"/>
</dbReference>
<reference evidence="5 6" key="1">
    <citation type="submission" date="2016-10" db="EMBL/GenBank/DDBJ databases">
        <title>Genome sequence of Mycobacterium talmonii.</title>
        <authorList>
            <person name="Greninger A.L."/>
            <person name="Elliott B."/>
            <person name="Vasireddy S."/>
            <person name="Vasireddy R."/>
        </authorList>
    </citation>
    <scope>NUCLEOTIDE SEQUENCE [LARGE SCALE GENOMIC DNA]</scope>
    <source>
        <strain evidence="6">NE-TNMC-100812</strain>
    </source>
</reference>
<sequence>MPSRRPAPTIVFTAIAATVVLLPWAVHGERDRAQSPDAAHTQLAQQPLADLGAGETIRELHQDTPFSMVALTGADLTGTSARVRAQRGDGSWGPWYATEALEADAAAAPGPRGTEPVYVGRTTTVQIAVRRPADAPVTAAPPDSDAAKPGLGYRPATVEQPFAQNISAVLISPPRAPVDTQWSPPTAIVPPGQPPNIISRAQWGADEAMRCGNTEYDAGVRAAVVHHTAESNDYAPQDSAGIVQSIYAYHTRTLGWCDIAYNALVDKYGQVFEGRAGGMNKPVVGSHTGGFNRDTWGVAMIGNFENEPPTPIQLRTVGRLLGWRLGLAGVDPLGTATLVSAGGANTHFPRGATPTLPAIFTHRDVGNTECPGNAGYAAMDEIRATAARFNTPPGPEELAEALQGGAIGGRWQEMGGMNSALGAPTSPEAGGEGVARYATFERGAVYWSPDTGAQPLTGAIYDAWASLGYERGALGLPTSGEIQEPLWIGQNFQHGTLNFDRLNGTVTRVIDGVAEELPPPSPDGPPVQVERFSPVA</sequence>
<evidence type="ECO:0000256" key="1">
    <source>
        <dbReference type="ARBA" id="ARBA00007553"/>
    </source>
</evidence>
<gene>
    <name evidence="5" type="ORF">BKN37_26910</name>
</gene>
<evidence type="ECO:0000256" key="2">
    <source>
        <dbReference type="SAM" id="MobiDB-lite"/>
    </source>
</evidence>
<evidence type="ECO:0000313" key="6">
    <source>
        <dbReference type="Proteomes" id="UP000179734"/>
    </source>
</evidence>
<dbReference type="EMBL" id="MLQM01000312">
    <property type="protein sequence ID" value="OHU82635.1"/>
    <property type="molecule type" value="Genomic_DNA"/>
</dbReference>
<evidence type="ECO:0000259" key="3">
    <source>
        <dbReference type="SMART" id="SM00644"/>
    </source>
</evidence>
<dbReference type="PANTHER" id="PTHR11022:SF41">
    <property type="entry name" value="PEPTIDOGLYCAN-RECOGNITION PROTEIN LC-RELATED"/>
    <property type="match status" value="1"/>
</dbReference>
<keyword evidence="6" id="KW-1185">Reference proteome</keyword>
<dbReference type="SUPFAM" id="SSF55846">
    <property type="entry name" value="N-acetylmuramoyl-L-alanine amidase-like"/>
    <property type="match status" value="1"/>
</dbReference>
<accession>A0A1S1ML11</accession>
<feature type="domain" description="N-acetylmuramoyl-L-alanine amidase" evidence="3">
    <location>
        <begin position="209"/>
        <end position="372"/>
    </location>
</feature>
<dbReference type="CDD" id="cd06583">
    <property type="entry name" value="PGRP"/>
    <property type="match status" value="1"/>
</dbReference>
<organism evidence="5 6">
    <name type="scientific">Mycobacterium talmoniae</name>
    <dbReference type="NCBI Taxonomy" id="1858794"/>
    <lineage>
        <taxon>Bacteria</taxon>
        <taxon>Bacillati</taxon>
        <taxon>Actinomycetota</taxon>
        <taxon>Actinomycetes</taxon>
        <taxon>Mycobacteriales</taxon>
        <taxon>Mycobacteriaceae</taxon>
        <taxon>Mycobacterium</taxon>
    </lineage>
</organism>
<dbReference type="GO" id="GO:0009253">
    <property type="term" value="P:peptidoglycan catabolic process"/>
    <property type="evidence" value="ECO:0007669"/>
    <property type="project" value="InterPro"/>
</dbReference>